<comment type="caution">
    <text evidence="1">The sequence shown here is derived from an EMBL/GenBank/DDBJ whole genome shotgun (WGS) entry which is preliminary data.</text>
</comment>
<keyword evidence="2" id="KW-1185">Reference proteome</keyword>
<sequence length="139" mass="15941">MKRPLPPMLIFTRTQRAFDHFLSENIEPEAHNQARDIQIRLQHCRNLAANAEHEGDKRMAMIWDESAFGLEDQLQRLLMANRLPEDVPEIPAPPALRPIATELFSQPEINRAQTLSAWCAKQVEHLRAITVGAAIRKYP</sequence>
<reference evidence="2" key="1">
    <citation type="journal article" date="2019" name="Int. J. Syst. Evol. Microbiol.">
        <title>The Global Catalogue of Microorganisms (GCM) 10K type strain sequencing project: providing services to taxonomists for standard genome sequencing and annotation.</title>
        <authorList>
            <consortium name="The Broad Institute Genomics Platform"/>
            <consortium name="The Broad Institute Genome Sequencing Center for Infectious Disease"/>
            <person name="Wu L."/>
            <person name="Ma J."/>
        </authorList>
    </citation>
    <scope>NUCLEOTIDE SEQUENCE [LARGE SCALE GENOMIC DNA]</scope>
    <source>
        <strain evidence="2">NBRC 3267</strain>
    </source>
</reference>
<dbReference type="EMBL" id="BSNU01000001">
    <property type="protein sequence ID" value="GLQ61576.1"/>
    <property type="molecule type" value="Genomic_DNA"/>
</dbReference>
<organism evidence="1 2">
    <name type="scientific">Gluconobacter cerinus</name>
    <dbReference type="NCBI Taxonomy" id="38307"/>
    <lineage>
        <taxon>Bacteria</taxon>
        <taxon>Pseudomonadati</taxon>
        <taxon>Pseudomonadota</taxon>
        <taxon>Alphaproteobacteria</taxon>
        <taxon>Acetobacterales</taxon>
        <taxon>Acetobacteraceae</taxon>
        <taxon>Gluconobacter</taxon>
    </lineage>
</organism>
<dbReference type="RefSeq" id="WP_145995789.1">
    <property type="nucleotide sequence ID" value="NZ_BEWM01000003.1"/>
</dbReference>
<dbReference type="AlphaFoldDB" id="A0AAV5NAQ6"/>
<proteinExistence type="predicted"/>
<evidence type="ECO:0000313" key="1">
    <source>
        <dbReference type="EMBL" id="GLQ61576.1"/>
    </source>
</evidence>
<accession>A0AAV5NAQ6</accession>
<gene>
    <name evidence="1" type="ORF">GCM10007867_04210</name>
</gene>
<evidence type="ECO:0000313" key="2">
    <source>
        <dbReference type="Proteomes" id="UP001156614"/>
    </source>
</evidence>
<dbReference type="Proteomes" id="UP001156614">
    <property type="component" value="Unassembled WGS sequence"/>
</dbReference>
<name>A0AAV5NAQ6_9PROT</name>
<protein>
    <submittedName>
        <fullName evidence="1">Uncharacterized protein</fullName>
    </submittedName>
</protein>